<evidence type="ECO:0000313" key="2">
    <source>
        <dbReference type="Proteomes" id="UP000298860"/>
    </source>
</evidence>
<reference evidence="2" key="1">
    <citation type="submission" date="2019-04" db="EMBL/GenBank/DDBJ databases">
        <title>Draft genome sequence of Pseudonocardiaceae bacterium SL3-2-4.</title>
        <authorList>
            <person name="Ningsih F."/>
            <person name="Yokota A."/>
            <person name="Sakai Y."/>
            <person name="Nanatani K."/>
            <person name="Yabe S."/>
            <person name="Oetari A."/>
            <person name="Sjamsuridzal W."/>
        </authorList>
    </citation>
    <scope>NUCLEOTIDE SEQUENCE [LARGE SCALE GENOMIC DNA]</scope>
    <source>
        <strain evidence="2">SL3-2-4</strain>
    </source>
</reference>
<protein>
    <submittedName>
        <fullName evidence="1">Uncharacterized protein</fullName>
    </submittedName>
</protein>
<dbReference type="AlphaFoldDB" id="A0A4D4J256"/>
<gene>
    <name evidence="1" type="ORF">GTS_23380</name>
</gene>
<evidence type="ECO:0000313" key="1">
    <source>
        <dbReference type="EMBL" id="GDY30705.1"/>
    </source>
</evidence>
<keyword evidence="2" id="KW-1185">Reference proteome</keyword>
<proteinExistence type="predicted"/>
<organism evidence="1 2">
    <name type="scientific">Gandjariella thermophila</name>
    <dbReference type="NCBI Taxonomy" id="1931992"/>
    <lineage>
        <taxon>Bacteria</taxon>
        <taxon>Bacillati</taxon>
        <taxon>Actinomycetota</taxon>
        <taxon>Actinomycetes</taxon>
        <taxon>Pseudonocardiales</taxon>
        <taxon>Pseudonocardiaceae</taxon>
        <taxon>Gandjariella</taxon>
    </lineage>
</organism>
<accession>A0A4D4J256</accession>
<comment type="caution">
    <text evidence="1">The sequence shown here is derived from an EMBL/GenBank/DDBJ whole genome shotgun (WGS) entry which is preliminary data.</text>
</comment>
<sequence length="220" mass="24375">MLRTDSGTDGEGDLRLCAPHAIVGDGGRQSRGVTRMLDLSTRLSNLPAVRGQAHWANHEYVRGWGVFGLPFDSGHVLVLRVFPENDFGPYRTVWYRDPGGSWSIYVDEARLDTVCPRYYGAASKHVGHADISLTWTGPTSLRVTMESPALDWTLTASSTRLLDFLNTISTALPLTTWRSRSIIRAREAPARALGMDHMRLSGVMPSGHRNNHASADVLYR</sequence>
<dbReference type="Proteomes" id="UP000298860">
    <property type="component" value="Unassembled WGS sequence"/>
</dbReference>
<name>A0A4D4J256_9PSEU</name>
<dbReference type="EMBL" id="BJFL01000009">
    <property type="protein sequence ID" value="GDY30705.1"/>
    <property type="molecule type" value="Genomic_DNA"/>
</dbReference>